<feature type="domain" description="Virulence factor membrane-bound polymerase C-terminal" evidence="7">
    <location>
        <begin position="276"/>
        <end position="458"/>
    </location>
</feature>
<gene>
    <name evidence="9" type="ORF">NCTC13193_00092</name>
</gene>
<evidence type="ECO:0000256" key="5">
    <source>
        <dbReference type="SAM" id="Phobius"/>
    </source>
</evidence>
<dbReference type="PANTHER" id="PTHR37422:SF21">
    <property type="entry name" value="EXOQ-LIKE PROTEIN"/>
    <property type="match status" value="1"/>
</dbReference>
<feature type="transmembrane region" description="Helical" evidence="5">
    <location>
        <begin position="137"/>
        <end position="157"/>
    </location>
</feature>
<dbReference type="Pfam" id="PF15864">
    <property type="entry name" value="PglL_A"/>
    <property type="match status" value="1"/>
</dbReference>
<dbReference type="GO" id="GO:0016874">
    <property type="term" value="F:ligase activity"/>
    <property type="evidence" value="ECO:0007669"/>
    <property type="project" value="UniProtKB-KW"/>
</dbReference>
<keyword evidence="9" id="KW-0436">Ligase</keyword>
<feature type="domain" description="O-antigen ligase-related" evidence="6">
    <location>
        <begin position="95"/>
        <end position="240"/>
    </location>
</feature>
<evidence type="ECO:0000259" key="7">
    <source>
        <dbReference type="Pfam" id="PF11846"/>
    </source>
</evidence>
<dbReference type="AlphaFoldDB" id="A0A448S2K7"/>
<dbReference type="EMBL" id="LR134492">
    <property type="protein sequence ID" value="VEI61901.1"/>
    <property type="molecule type" value="Genomic_DNA"/>
</dbReference>
<dbReference type="Pfam" id="PF04932">
    <property type="entry name" value="Wzy_C"/>
    <property type="match status" value="1"/>
</dbReference>
<evidence type="ECO:0000259" key="8">
    <source>
        <dbReference type="Pfam" id="PF15864"/>
    </source>
</evidence>
<evidence type="ECO:0000256" key="4">
    <source>
        <dbReference type="ARBA" id="ARBA00023136"/>
    </source>
</evidence>
<evidence type="ECO:0000313" key="9">
    <source>
        <dbReference type="EMBL" id="VEI61901.1"/>
    </source>
</evidence>
<keyword evidence="4 5" id="KW-0472">Membrane</keyword>
<proteinExistence type="predicted"/>
<dbReference type="InterPro" id="IPR021797">
    <property type="entry name" value="Wzy_C_2"/>
</dbReference>
<feature type="transmembrane region" description="Helical" evidence="5">
    <location>
        <begin position="265"/>
        <end position="285"/>
    </location>
</feature>
<accession>A0A448S2K7</accession>
<feature type="transmembrane region" description="Helical" evidence="5">
    <location>
        <begin position="227"/>
        <end position="253"/>
    </location>
</feature>
<name>A0A448S2K7_SERFO</name>
<keyword evidence="3 5" id="KW-1133">Transmembrane helix</keyword>
<dbReference type="Pfam" id="PF11846">
    <property type="entry name" value="Wzy_C_2"/>
    <property type="match status" value="1"/>
</dbReference>
<feature type="transmembrane region" description="Helical" evidence="5">
    <location>
        <begin position="9"/>
        <end position="34"/>
    </location>
</feature>
<dbReference type="InterPro" id="IPR007016">
    <property type="entry name" value="O-antigen_ligase-rel_domated"/>
</dbReference>
<feature type="transmembrane region" description="Helical" evidence="5">
    <location>
        <begin position="87"/>
        <end position="106"/>
    </location>
</feature>
<dbReference type="Proteomes" id="UP000270487">
    <property type="component" value="Chromosome"/>
</dbReference>
<feature type="domain" description="Protein glycosylation ligase" evidence="8">
    <location>
        <begin position="47"/>
        <end position="72"/>
    </location>
</feature>
<dbReference type="InterPro" id="IPR031726">
    <property type="entry name" value="PglL_A"/>
</dbReference>
<dbReference type="PANTHER" id="PTHR37422">
    <property type="entry name" value="TEICHURONIC ACID BIOSYNTHESIS PROTEIN TUAE"/>
    <property type="match status" value="1"/>
</dbReference>
<feature type="transmembrane region" description="Helical" evidence="5">
    <location>
        <begin position="54"/>
        <end position="75"/>
    </location>
</feature>
<reference evidence="9 10" key="1">
    <citation type="submission" date="2018-12" db="EMBL/GenBank/DDBJ databases">
        <authorList>
            <consortium name="Pathogen Informatics"/>
        </authorList>
    </citation>
    <scope>NUCLEOTIDE SEQUENCE [LARGE SCALE GENOMIC DNA]</scope>
    <source>
        <strain evidence="9 10">NCTC13193</strain>
    </source>
</reference>
<keyword evidence="2 5" id="KW-0812">Transmembrane</keyword>
<evidence type="ECO:0000256" key="1">
    <source>
        <dbReference type="ARBA" id="ARBA00004141"/>
    </source>
</evidence>
<dbReference type="GO" id="GO:0016020">
    <property type="term" value="C:membrane"/>
    <property type="evidence" value="ECO:0007669"/>
    <property type="project" value="UniProtKB-SubCell"/>
</dbReference>
<feature type="transmembrane region" description="Helical" evidence="5">
    <location>
        <begin position="329"/>
        <end position="352"/>
    </location>
</feature>
<sequence length="472" mass="52795">MHRVGRHGLYYVILAAVTFQALIALLQFTVPGIIPAGLAYPMQGGRVYGVFQQANVLASFLATGLALALMLFLSPTFACSRPRHERLRARALGLLLIMFPVVLVWLQSRIGWVGGTAVALLFITRFHHLAPLRTQWAACLLSLGLLMGVTVLLHGLYAQGGLRYVSHDFSNQARYTMLRDTLAMIIQKPLSGWGYGGFEYSFQHFRLAQTPPVVITEIARHPHNELLLWWVEGGLVALMGMLLLLVSGLRLIIAALKTDRARSRLFKHPAGDATALCIVLLPMLLHTQTEYPFTLSAAHWAIFLLLLAQLDKQVGTLKERLSVPAATATLLRTALPMIALPLCVLAGTGLYANLALTASERNQLVDIEPARQAMAFDPWVNTERWDYDRQTHALLTFNHSRDPQLLEGYARWASHYLSRRIDKNVYASWIAIAHSQQDPLTQRRLLQEAQTLFPDDQRFMPPMMPPHPEAVL</sequence>
<dbReference type="InterPro" id="IPR051533">
    <property type="entry name" value="WaaL-like"/>
</dbReference>
<evidence type="ECO:0000259" key="6">
    <source>
        <dbReference type="Pfam" id="PF04932"/>
    </source>
</evidence>
<protein>
    <submittedName>
        <fullName evidence="9">Lipid A core - O-antigen ligase and related enzymes</fullName>
    </submittedName>
</protein>
<evidence type="ECO:0000313" key="10">
    <source>
        <dbReference type="Proteomes" id="UP000270487"/>
    </source>
</evidence>
<comment type="subcellular location">
    <subcellularLocation>
        <location evidence="1">Membrane</location>
        <topology evidence="1">Multi-pass membrane protein</topology>
    </subcellularLocation>
</comment>
<organism evidence="9 10">
    <name type="scientific">Serratia fonticola</name>
    <dbReference type="NCBI Taxonomy" id="47917"/>
    <lineage>
        <taxon>Bacteria</taxon>
        <taxon>Pseudomonadati</taxon>
        <taxon>Pseudomonadota</taxon>
        <taxon>Gammaproteobacteria</taxon>
        <taxon>Enterobacterales</taxon>
        <taxon>Yersiniaceae</taxon>
        <taxon>Serratia</taxon>
    </lineage>
</organism>
<evidence type="ECO:0000256" key="3">
    <source>
        <dbReference type="ARBA" id="ARBA00022989"/>
    </source>
</evidence>
<evidence type="ECO:0000256" key="2">
    <source>
        <dbReference type="ARBA" id="ARBA00022692"/>
    </source>
</evidence>
<feature type="transmembrane region" description="Helical" evidence="5">
    <location>
        <begin position="112"/>
        <end position="130"/>
    </location>
</feature>